<protein>
    <submittedName>
        <fullName evidence="2">Uncharacterized protein</fullName>
    </submittedName>
</protein>
<keyword evidence="3" id="KW-1185">Reference proteome</keyword>
<sequence>MAGQGTTWRTDLFQLRHTPLRLMFAHPGRGDKGNHPGRCPRQAPPHPSAAQQVSEIPTFQRRQLRE</sequence>
<comment type="caution">
    <text evidence="2">The sequence shown here is derived from an EMBL/GenBank/DDBJ whole genome shotgun (WGS) entry which is preliminary data.</text>
</comment>
<reference evidence="3" key="1">
    <citation type="journal article" date="2019" name="Int. J. Syst. Evol. Microbiol.">
        <title>The Global Catalogue of Microorganisms (GCM) 10K type strain sequencing project: providing services to taxonomists for standard genome sequencing and annotation.</title>
        <authorList>
            <consortium name="The Broad Institute Genomics Platform"/>
            <consortium name="The Broad Institute Genome Sequencing Center for Infectious Disease"/>
            <person name="Wu L."/>
            <person name="Ma J."/>
        </authorList>
    </citation>
    <scope>NUCLEOTIDE SEQUENCE [LARGE SCALE GENOMIC DNA]</scope>
    <source>
        <strain evidence="3">JCM 16918</strain>
    </source>
</reference>
<feature type="compositionally biased region" description="Polar residues" evidence="1">
    <location>
        <begin position="49"/>
        <end position="66"/>
    </location>
</feature>
<dbReference type="EMBL" id="BMOR01000002">
    <property type="protein sequence ID" value="GGN31713.1"/>
    <property type="molecule type" value="Genomic_DNA"/>
</dbReference>
<gene>
    <name evidence="2" type="ORF">GCM10010842_07820</name>
</gene>
<feature type="region of interest" description="Disordered" evidence="1">
    <location>
        <begin position="27"/>
        <end position="66"/>
    </location>
</feature>
<organism evidence="2 3">
    <name type="scientific">Deinococcus daejeonensis</name>
    <dbReference type="NCBI Taxonomy" id="1007098"/>
    <lineage>
        <taxon>Bacteria</taxon>
        <taxon>Thermotogati</taxon>
        <taxon>Deinococcota</taxon>
        <taxon>Deinococci</taxon>
        <taxon>Deinococcales</taxon>
        <taxon>Deinococcaceae</taxon>
        <taxon>Deinococcus</taxon>
    </lineage>
</organism>
<accession>A0ABQ2IYC1</accession>
<evidence type="ECO:0000313" key="2">
    <source>
        <dbReference type="EMBL" id="GGN31713.1"/>
    </source>
</evidence>
<proteinExistence type="predicted"/>
<evidence type="ECO:0000313" key="3">
    <source>
        <dbReference type="Proteomes" id="UP000645517"/>
    </source>
</evidence>
<name>A0ABQ2IYC1_9DEIO</name>
<dbReference type="Proteomes" id="UP000645517">
    <property type="component" value="Unassembled WGS sequence"/>
</dbReference>
<evidence type="ECO:0000256" key="1">
    <source>
        <dbReference type="SAM" id="MobiDB-lite"/>
    </source>
</evidence>